<keyword evidence="1" id="KW-0488">Methylation</keyword>
<evidence type="ECO:0000256" key="1">
    <source>
        <dbReference type="ARBA" id="ARBA00022481"/>
    </source>
</evidence>
<gene>
    <name evidence="4" type="ORF">HHL11_11975</name>
</gene>
<feature type="region of interest" description="Disordered" evidence="2">
    <location>
        <begin position="104"/>
        <end position="136"/>
    </location>
</feature>
<sequence length="136" mass="14466">MRKLRHGFTLIEILVVMTLIALLLTLAVPRYFRSVDSGKATVQRQNLATIRDAIDKFSADLGRYPESLDELVARHYLRQVPVDPVSELATWTIVAPADPTQGNVYDVMPASSPASSPAAPPAAPPAASPASSGAAS</sequence>
<protein>
    <submittedName>
        <fullName evidence="4">Prepilin-type N-terminal cleavage/methylation domain-containing protein</fullName>
    </submittedName>
</protein>
<dbReference type="Pfam" id="PF07963">
    <property type="entry name" value="N_methyl"/>
    <property type="match status" value="1"/>
</dbReference>
<proteinExistence type="predicted"/>
<dbReference type="PRINTS" id="PR00813">
    <property type="entry name" value="BCTERIALGSPG"/>
</dbReference>
<dbReference type="Gene3D" id="3.30.700.10">
    <property type="entry name" value="Glycoprotein, Type 4 Pilin"/>
    <property type="match status" value="1"/>
</dbReference>
<dbReference type="PROSITE" id="PS00409">
    <property type="entry name" value="PROKAR_NTER_METHYL"/>
    <property type="match status" value="1"/>
</dbReference>
<evidence type="ECO:0000313" key="5">
    <source>
        <dbReference type="Proteomes" id="UP000541185"/>
    </source>
</evidence>
<evidence type="ECO:0000256" key="3">
    <source>
        <dbReference type="SAM" id="Phobius"/>
    </source>
</evidence>
<dbReference type="GO" id="GO:0015627">
    <property type="term" value="C:type II protein secretion system complex"/>
    <property type="evidence" value="ECO:0007669"/>
    <property type="project" value="InterPro"/>
</dbReference>
<keyword evidence="3" id="KW-0812">Transmembrane</keyword>
<evidence type="ECO:0000313" key="4">
    <source>
        <dbReference type="EMBL" id="NML44473.1"/>
    </source>
</evidence>
<dbReference type="InterPro" id="IPR045584">
    <property type="entry name" value="Pilin-like"/>
</dbReference>
<dbReference type="InterPro" id="IPR000983">
    <property type="entry name" value="Bac_GSPG_pilin"/>
</dbReference>
<dbReference type="RefSeq" id="WP_169418596.1">
    <property type="nucleotide sequence ID" value="NZ_JABBFX010000001.1"/>
</dbReference>
<organism evidence="4 5">
    <name type="scientific">Ramlibacter agri</name>
    <dbReference type="NCBI Taxonomy" id="2728837"/>
    <lineage>
        <taxon>Bacteria</taxon>
        <taxon>Pseudomonadati</taxon>
        <taxon>Pseudomonadota</taxon>
        <taxon>Betaproteobacteria</taxon>
        <taxon>Burkholderiales</taxon>
        <taxon>Comamonadaceae</taxon>
        <taxon>Ramlibacter</taxon>
    </lineage>
</organism>
<dbReference type="AlphaFoldDB" id="A0A848H7G1"/>
<comment type="caution">
    <text evidence="4">The sequence shown here is derived from an EMBL/GenBank/DDBJ whole genome shotgun (WGS) entry which is preliminary data.</text>
</comment>
<dbReference type="GO" id="GO:0015628">
    <property type="term" value="P:protein secretion by the type II secretion system"/>
    <property type="evidence" value="ECO:0007669"/>
    <property type="project" value="InterPro"/>
</dbReference>
<dbReference type="SUPFAM" id="SSF54523">
    <property type="entry name" value="Pili subunits"/>
    <property type="match status" value="1"/>
</dbReference>
<evidence type="ECO:0000256" key="2">
    <source>
        <dbReference type="SAM" id="MobiDB-lite"/>
    </source>
</evidence>
<dbReference type="InterPro" id="IPR012902">
    <property type="entry name" value="N_methyl_site"/>
</dbReference>
<keyword evidence="3" id="KW-0472">Membrane</keyword>
<accession>A0A848H7G1</accession>
<reference evidence="4 5" key="1">
    <citation type="submission" date="2020-04" db="EMBL/GenBank/DDBJ databases">
        <title>Ramlibacter sp. G-1-2-2 isolated from soil.</title>
        <authorList>
            <person name="Dahal R.H."/>
        </authorList>
    </citation>
    <scope>NUCLEOTIDE SEQUENCE [LARGE SCALE GENOMIC DNA]</scope>
    <source>
        <strain evidence="4 5">G-1-2-2</strain>
    </source>
</reference>
<dbReference type="EMBL" id="JABBFX010000001">
    <property type="protein sequence ID" value="NML44473.1"/>
    <property type="molecule type" value="Genomic_DNA"/>
</dbReference>
<keyword evidence="5" id="KW-1185">Reference proteome</keyword>
<name>A0A848H7G1_9BURK</name>
<feature type="transmembrane region" description="Helical" evidence="3">
    <location>
        <begin position="7"/>
        <end position="28"/>
    </location>
</feature>
<dbReference type="NCBIfam" id="TIGR02532">
    <property type="entry name" value="IV_pilin_GFxxxE"/>
    <property type="match status" value="1"/>
</dbReference>
<dbReference type="Proteomes" id="UP000541185">
    <property type="component" value="Unassembled WGS sequence"/>
</dbReference>
<feature type="compositionally biased region" description="Pro residues" evidence="2">
    <location>
        <begin position="118"/>
        <end position="127"/>
    </location>
</feature>
<keyword evidence="3" id="KW-1133">Transmembrane helix</keyword>